<feature type="binding site" evidence="5">
    <location>
        <position position="282"/>
    </location>
    <ligand>
        <name>Fe cation</name>
        <dbReference type="ChEBI" id="CHEBI:24875"/>
        <note>catalytic</note>
    </ligand>
</feature>
<evidence type="ECO:0000256" key="4">
    <source>
        <dbReference type="ARBA" id="ARBA00023004"/>
    </source>
</evidence>
<dbReference type="EMBL" id="GCHU01002148">
    <property type="protein sequence ID" value="JAG89322.1"/>
    <property type="molecule type" value="Transcribed_RNA"/>
</dbReference>
<dbReference type="GO" id="GO:0046872">
    <property type="term" value="F:metal ion binding"/>
    <property type="evidence" value="ECO:0007669"/>
    <property type="project" value="UniProtKB-KW"/>
</dbReference>
<feature type="binding site" evidence="5">
    <location>
        <position position="398"/>
    </location>
    <ligand>
        <name>Fe cation</name>
        <dbReference type="ChEBI" id="CHEBI:24875"/>
        <note>catalytic</note>
    </ligand>
</feature>
<keyword evidence="3" id="KW-0560">Oxidoreductase</keyword>
<comment type="similarity">
    <text evidence="1">Belongs to the carotenoid oxygenase family.</text>
</comment>
<proteinExistence type="inferred from homology"/>
<dbReference type="GO" id="GO:0010436">
    <property type="term" value="F:carotenoid dioxygenase activity"/>
    <property type="evidence" value="ECO:0007669"/>
    <property type="project" value="TreeGrafter"/>
</dbReference>
<dbReference type="GO" id="GO:0016121">
    <property type="term" value="P:carotene catabolic process"/>
    <property type="evidence" value="ECO:0007669"/>
    <property type="project" value="TreeGrafter"/>
</dbReference>
<sequence>MMLFSSSSALSLPSDFPKFPSPSSYRHGNSRYNVRCSVSAGKTNLELQNAVAATATATAAAATATSDPLSRFPKLPALAAYLCDAADDFIDKYLDKPPKPSVDPRVVLAGNFARVGETPPTECPRIEGALPACLNGVYIRNGPNPLFPPRGAHHLYDGDGMLHALRIRDGSVTLCSRFVHTDKLSQEAVAGRPLFAKVFSGFYGVAGVARGVLAVARGALGIVDNAYASGLANTSILFFESKFLALGESGMPYAFQIASDGDIINTGRHDFDGRLTLGMTAHPKIDPATGELFAFRYAFPPPFLNLFRVSPNGEKHPDVPVRSMRQRPAFIHDFAVTGAYTVVPDTQIVVDPMRMVAGDGSPIFCDAAKVPRLGVVPRYANDDSDMRWFDVPGLNFVHAVNAWDEKGGDEVVLVVANALPVDYVLEENHLLRFAVEMVRMNIKTGAVSRKCLSSNRCLELGVVNPRYLTKKNRYAYMSIGAPFPKACGVAKLDFSKADGDHDGAELVECVVASRVFGDNCFGGEVSFVPRGEMGEDEDDGYVVALVHDERADLSKLLVMDAKSPTLETVAAVELPTRVPYGFHGLFVSD</sequence>
<evidence type="ECO:0000313" key="6">
    <source>
        <dbReference type="EMBL" id="JAG89322.1"/>
    </source>
</evidence>
<keyword evidence="3" id="KW-0223">Dioxygenase</keyword>
<organism evidence="6">
    <name type="scientific">Wollemia nobilis</name>
    <dbReference type="NCBI Taxonomy" id="56998"/>
    <lineage>
        <taxon>Eukaryota</taxon>
        <taxon>Viridiplantae</taxon>
        <taxon>Streptophyta</taxon>
        <taxon>Embryophyta</taxon>
        <taxon>Tracheophyta</taxon>
        <taxon>Spermatophyta</taxon>
        <taxon>Pinopsida</taxon>
        <taxon>Pinidae</taxon>
        <taxon>Conifers II</taxon>
        <taxon>Araucariales</taxon>
        <taxon>Araucariaceae</taxon>
        <taxon>Wollemia</taxon>
    </lineage>
</organism>
<keyword evidence="4 5" id="KW-0408">Iron</keyword>
<evidence type="ECO:0000256" key="2">
    <source>
        <dbReference type="ARBA" id="ARBA00022723"/>
    </source>
</evidence>
<dbReference type="AlphaFoldDB" id="A0A0C9S935"/>
<comment type="cofactor">
    <cofactor evidence="5">
        <name>Fe(2+)</name>
        <dbReference type="ChEBI" id="CHEBI:29033"/>
    </cofactor>
    <text evidence="5">Binds 1 Fe(2+) ion per subunit.</text>
</comment>
<evidence type="ECO:0000256" key="3">
    <source>
        <dbReference type="ARBA" id="ARBA00022964"/>
    </source>
</evidence>
<dbReference type="InterPro" id="IPR004294">
    <property type="entry name" value="Carotenoid_Oase"/>
</dbReference>
<feature type="binding site" evidence="5">
    <location>
        <position position="583"/>
    </location>
    <ligand>
        <name>Fe cation</name>
        <dbReference type="ChEBI" id="CHEBI:24875"/>
        <note>catalytic</note>
    </ligand>
</feature>
<evidence type="ECO:0000256" key="5">
    <source>
        <dbReference type="PIRSR" id="PIRSR604294-1"/>
    </source>
</evidence>
<reference evidence="6" key="1">
    <citation type="submission" date="2015-02" db="EMBL/GenBank/DDBJ databases">
        <title>A transcriptome of Wollemia nobilis - a relic of Gondwana.</title>
        <authorList>
            <person name="Chia J.Y."/>
            <person name="Leong Y.S."/>
            <person name="Abdul Karim S."/>
            <person name="Wan Azmi N."/>
            <person name="Hercus R."/>
            <person name="Croft L."/>
        </authorList>
    </citation>
    <scope>NUCLEOTIDE SEQUENCE</scope>
    <source>
        <strain evidence="6">MaeBrown</strain>
        <tissue evidence="6">Leaf</tissue>
    </source>
</reference>
<accession>A0A0C9S935</accession>
<keyword evidence="2 5" id="KW-0479">Metal-binding</keyword>
<dbReference type="PANTHER" id="PTHR10543">
    <property type="entry name" value="BETA-CAROTENE DIOXYGENASE"/>
    <property type="match status" value="1"/>
</dbReference>
<dbReference type="Pfam" id="PF03055">
    <property type="entry name" value="RPE65"/>
    <property type="match status" value="1"/>
</dbReference>
<dbReference type="GO" id="GO:0009570">
    <property type="term" value="C:chloroplast stroma"/>
    <property type="evidence" value="ECO:0007669"/>
    <property type="project" value="TreeGrafter"/>
</dbReference>
<protein>
    <submittedName>
        <fullName evidence="6">TSA: Wollemia nobilis Ref_Wollemi_Transcript_2165_2121 transcribed RNA sequence</fullName>
    </submittedName>
</protein>
<dbReference type="PANTHER" id="PTHR10543:SF46">
    <property type="entry name" value="CAROTENOID CLEAVAGE DIOXYGENASE 4, CHLOROPLASTIC-RELATED"/>
    <property type="match status" value="1"/>
</dbReference>
<evidence type="ECO:0000256" key="1">
    <source>
        <dbReference type="ARBA" id="ARBA00006787"/>
    </source>
</evidence>
<feature type="binding site" evidence="5">
    <location>
        <position position="332"/>
    </location>
    <ligand>
        <name>Fe cation</name>
        <dbReference type="ChEBI" id="CHEBI:24875"/>
        <note>catalytic</note>
    </ligand>
</feature>
<name>A0A0C9S935_9CONI</name>